<evidence type="ECO:0000313" key="2">
    <source>
        <dbReference type="Proteomes" id="UP000838756"/>
    </source>
</evidence>
<sequence length="66" mass="7853">MECKDEQMAMQRAMLGVSLRDIIRNVESRRRTRVNDIAQRVAKLKWLWAGQMVPREDGRWVPEVLE</sequence>
<protein>
    <submittedName>
        <fullName evidence="1">Jg6099 protein</fullName>
    </submittedName>
</protein>
<evidence type="ECO:0000313" key="1">
    <source>
        <dbReference type="EMBL" id="CAH2249845.1"/>
    </source>
</evidence>
<dbReference type="OrthoDB" id="407509at2759"/>
<name>A0A8S4S869_9NEOP</name>
<accession>A0A8S4S869</accession>
<organism evidence="1 2">
    <name type="scientific">Pararge aegeria aegeria</name>
    <dbReference type="NCBI Taxonomy" id="348720"/>
    <lineage>
        <taxon>Eukaryota</taxon>
        <taxon>Metazoa</taxon>
        <taxon>Ecdysozoa</taxon>
        <taxon>Arthropoda</taxon>
        <taxon>Hexapoda</taxon>
        <taxon>Insecta</taxon>
        <taxon>Pterygota</taxon>
        <taxon>Neoptera</taxon>
        <taxon>Endopterygota</taxon>
        <taxon>Lepidoptera</taxon>
        <taxon>Glossata</taxon>
        <taxon>Ditrysia</taxon>
        <taxon>Papilionoidea</taxon>
        <taxon>Nymphalidae</taxon>
        <taxon>Satyrinae</taxon>
        <taxon>Satyrini</taxon>
        <taxon>Parargina</taxon>
        <taxon>Pararge</taxon>
    </lineage>
</organism>
<dbReference type="Proteomes" id="UP000838756">
    <property type="component" value="Unassembled WGS sequence"/>
</dbReference>
<comment type="caution">
    <text evidence="1">The sequence shown here is derived from an EMBL/GenBank/DDBJ whole genome shotgun (WGS) entry which is preliminary data.</text>
</comment>
<reference evidence="1" key="1">
    <citation type="submission" date="2022-03" db="EMBL/GenBank/DDBJ databases">
        <authorList>
            <person name="Lindestad O."/>
        </authorList>
    </citation>
    <scope>NUCLEOTIDE SEQUENCE</scope>
</reference>
<keyword evidence="2" id="KW-1185">Reference proteome</keyword>
<dbReference type="EMBL" id="CAKXAJ010025999">
    <property type="protein sequence ID" value="CAH2249845.1"/>
    <property type="molecule type" value="Genomic_DNA"/>
</dbReference>
<gene>
    <name evidence="1" type="primary">jg6099</name>
    <name evidence="1" type="ORF">PAEG_LOCUS21984</name>
</gene>
<dbReference type="AlphaFoldDB" id="A0A8S4S869"/>
<proteinExistence type="predicted"/>